<dbReference type="AlphaFoldDB" id="A0ABD3L2W4"/>
<comment type="caution">
    <text evidence="1">The sequence shown here is derived from an EMBL/GenBank/DDBJ whole genome shotgun (WGS) entry which is preliminary data.</text>
</comment>
<evidence type="ECO:0000313" key="1">
    <source>
        <dbReference type="EMBL" id="KAL3746019.1"/>
    </source>
</evidence>
<dbReference type="EMBL" id="JBJKBG010000003">
    <property type="protein sequence ID" value="KAL3746019.1"/>
    <property type="molecule type" value="Genomic_DNA"/>
</dbReference>
<name>A0ABD3L2W4_EUCGL</name>
<keyword evidence="2" id="KW-1185">Reference proteome</keyword>
<organism evidence="1 2">
    <name type="scientific">Eucalyptus globulus</name>
    <name type="common">Tasmanian blue gum</name>
    <dbReference type="NCBI Taxonomy" id="34317"/>
    <lineage>
        <taxon>Eukaryota</taxon>
        <taxon>Viridiplantae</taxon>
        <taxon>Streptophyta</taxon>
        <taxon>Embryophyta</taxon>
        <taxon>Tracheophyta</taxon>
        <taxon>Spermatophyta</taxon>
        <taxon>Magnoliopsida</taxon>
        <taxon>eudicotyledons</taxon>
        <taxon>Gunneridae</taxon>
        <taxon>Pentapetalae</taxon>
        <taxon>rosids</taxon>
        <taxon>malvids</taxon>
        <taxon>Myrtales</taxon>
        <taxon>Myrtaceae</taxon>
        <taxon>Myrtoideae</taxon>
        <taxon>Eucalypteae</taxon>
        <taxon>Eucalyptus</taxon>
    </lineage>
</organism>
<reference evidence="1 2" key="1">
    <citation type="submission" date="2024-11" db="EMBL/GenBank/DDBJ databases">
        <title>Chromosome-level genome assembly of Eucalyptus globulus Labill. provides insights into its genome evolution.</title>
        <authorList>
            <person name="Li X."/>
        </authorList>
    </citation>
    <scope>NUCLEOTIDE SEQUENCE [LARGE SCALE GENOMIC DNA]</scope>
    <source>
        <strain evidence="1">CL2024</strain>
        <tissue evidence="1">Fresh tender leaves</tissue>
    </source>
</reference>
<evidence type="ECO:0000313" key="2">
    <source>
        <dbReference type="Proteomes" id="UP001634007"/>
    </source>
</evidence>
<sequence length="205" mass="22964">MREALLPDDLNHLSGHLHTAFRNCKLGEFERAVRLSHGPHGDESTKPQDGLFIAAIRDQISCVEAALPEFLRFHLEYYNEKENVGSNTSAACSSALMDESESLKDGKPNENRIAIADNEESDNLISPVVDNPKEKRPRTLFGTIGVLNLFGHCHVLQRQPHRPQGLLFSCSVRFVLVYVIVGTWKAFFLMDAFLSCAVPFVFYSS</sequence>
<protein>
    <submittedName>
        <fullName evidence="1">Uncharacterized protein</fullName>
    </submittedName>
</protein>
<accession>A0ABD3L2W4</accession>
<dbReference type="PANTHER" id="PTHR34949:SF3">
    <property type="entry name" value="OS08G0244100 PROTEIN"/>
    <property type="match status" value="1"/>
</dbReference>
<proteinExistence type="predicted"/>
<dbReference type="PANTHER" id="PTHR34949">
    <property type="entry name" value="OS05G0443700 PROTEIN"/>
    <property type="match status" value="1"/>
</dbReference>
<dbReference type="Proteomes" id="UP001634007">
    <property type="component" value="Unassembled WGS sequence"/>
</dbReference>
<gene>
    <name evidence="1" type="ORF">ACJRO7_015031</name>
</gene>